<dbReference type="AlphaFoldDB" id="A0A8J2ELW0"/>
<dbReference type="PANTHER" id="PTHR33332">
    <property type="entry name" value="REVERSE TRANSCRIPTASE DOMAIN-CONTAINING PROTEIN"/>
    <property type="match status" value="1"/>
</dbReference>
<dbReference type="Proteomes" id="UP000786811">
    <property type="component" value="Unassembled WGS sequence"/>
</dbReference>
<protein>
    <submittedName>
        <fullName evidence="1">Uncharacterized protein</fullName>
    </submittedName>
</protein>
<sequence>MVISEWCAKNKLNLNCNKTKAVIFGTPHRVAELESVSVPCIAVDSNVIGYYKSVKYLGVILENTLTWSLQFTNMCNKSMRTLAQLKMNGGIFNLQLRKKLVSTLIFPIFDYCAAIYTDNTRQYYKDLHWLTLKTRREFFLACFIYKALHVNQKPLIGKDLRVLESRLRRGDGCQDLLMIPFCHSAKYDKSFLVSAVRVCNRLPEYYTSQPTFLNFRKSCYEYLFSSEGS</sequence>
<dbReference type="EMBL" id="CAJNRD030001064">
    <property type="protein sequence ID" value="CAG5073082.1"/>
    <property type="molecule type" value="Genomic_DNA"/>
</dbReference>
<reference evidence="1" key="1">
    <citation type="submission" date="2021-04" db="EMBL/GenBank/DDBJ databases">
        <authorList>
            <person name="Chebbi M.A.C M."/>
        </authorList>
    </citation>
    <scope>NUCLEOTIDE SEQUENCE</scope>
</reference>
<organism evidence="1 2">
    <name type="scientific">Cotesia congregata</name>
    <name type="common">Parasitoid wasp</name>
    <name type="synonym">Apanteles congregatus</name>
    <dbReference type="NCBI Taxonomy" id="51543"/>
    <lineage>
        <taxon>Eukaryota</taxon>
        <taxon>Metazoa</taxon>
        <taxon>Ecdysozoa</taxon>
        <taxon>Arthropoda</taxon>
        <taxon>Hexapoda</taxon>
        <taxon>Insecta</taxon>
        <taxon>Pterygota</taxon>
        <taxon>Neoptera</taxon>
        <taxon>Endopterygota</taxon>
        <taxon>Hymenoptera</taxon>
        <taxon>Apocrita</taxon>
        <taxon>Ichneumonoidea</taxon>
        <taxon>Braconidae</taxon>
        <taxon>Microgastrinae</taxon>
        <taxon>Cotesia</taxon>
    </lineage>
</organism>
<gene>
    <name evidence="1" type="ORF">HICCMSTLAB_LOCUS213</name>
</gene>
<dbReference type="OrthoDB" id="7693421at2759"/>
<evidence type="ECO:0000313" key="1">
    <source>
        <dbReference type="EMBL" id="CAG5073082.1"/>
    </source>
</evidence>
<name>A0A8J2ELW0_COTCN</name>
<evidence type="ECO:0000313" key="2">
    <source>
        <dbReference type="Proteomes" id="UP000786811"/>
    </source>
</evidence>
<proteinExistence type="predicted"/>
<accession>A0A8J2ELW0</accession>
<keyword evidence="2" id="KW-1185">Reference proteome</keyword>
<comment type="caution">
    <text evidence="1">The sequence shown here is derived from an EMBL/GenBank/DDBJ whole genome shotgun (WGS) entry which is preliminary data.</text>
</comment>